<keyword evidence="3" id="KW-1185">Reference proteome</keyword>
<comment type="caution">
    <text evidence="2">The sequence shown here is derived from an EMBL/GenBank/DDBJ whole genome shotgun (WGS) entry which is preliminary data.</text>
</comment>
<keyword evidence="1" id="KW-0732">Signal</keyword>
<dbReference type="Proteomes" id="UP001431902">
    <property type="component" value="Unassembled WGS sequence"/>
</dbReference>
<evidence type="ECO:0000313" key="2">
    <source>
        <dbReference type="EMBL" id="MDI9233817.1"/>
    </source>
</evidence>
<name>A0ABT6X6T3_9BURK</name>
<dbReference type="EMBL" id="JASGBH010000005">
    <property type="protein sequence ID" value="MDI9233817.1"/>
    <property type="molecule type" value="Genomic_DNA"/>
</dbReference>
<gene>
    <name evidence="2" type="ORF">QLQ16_08210</name>
</gene>
<organism evidence="2 3">
    <name type="scientific">Limnohabitans lacus</name>
    <dbReference type="NCBI Taxonomy" id="3045173"/>
    <lineage>
        <taxon>Bacteria</taxon>
        <taxon>Pseudomonadati</taxon>
        <taxon>Pseudomonadota</taxon>
        <taxon>Betaproteobacteria</taxon>
        <taxon>Burkholderiales</taxon>
        <taxon>Comamonadaceae</taxon>
        <taxon>Limnohabitans</taxon>
    </lineage>
</organism>
<dbReference type="RefSeq" id="WP_283224208.1">
    <property type="nucleotide sequence ID" value="NZ_JASGBH010000005.1"/>
</dbReference>
<evidence type="ECO:0000256" key="1">
    <source>
        <dbReference type="SAM" id="SignalP"/>
    </source>
</evidence>
<feature type="chain" id="PRO_5045570707" description="Carboxypeptidase regulatory-like domain-containing protein" evidence="1">
    <location>
        <begin position="20"/>
        <end position="754"/>
    </location>
</feature>
<reference evidence="2" key="1">
    <citation type="submission" date="2023-05" db="EMBL/GenBank/DDBJ databases">
        <title>Limnohabitans sp. strain HM2-2 Genome sequencing and assembly.</title>
        <authorList>
            <person name="Jung Y."/>
        </authorList>
    </citation>
    <scope>NUCLEOTIDE SEQUENCE</scope>
    <source>
        <strain evidence="2">HM2-2</strain>
    </source>
</reference>
<accession>A0ABT6X6T3</accession>
<evidence type="ECO:0008006" key="4">
    <source>
        <dbReference type="Google" id="ProtNLM"/>
    </source>
</evidence>
<evidence type="ECO:0000313" key="3">
    <source>
        <dbReference type="Proteomes" id="UP001431902"/>
    </source>
</evidence>
<dbReference type="PROSITE" id="PS51257">
    <property type="entry name" value="PROKAR_LIPOPROTEIN"/>
    <property type="match status" value="1"/>
</dbReference>
<feature type="signal peptide" evidence="1">
    <location>
        <begin position="1"/>
        <end position="19"/>
    </location>
</feature>
<sequence length="754" mass="80232">MLKKTMKLVLLPAAAVLVACGGGSSNNGVGTSAQSVVISGTAAVGAPIEAGSITVYDATGAVVGSGNTGEGGVFSVTLTTKGVAPYTLKLAKDEIVLHAIHTDASSGVSNITPLSDAVAAFVSPTGAAEGLVAALQTNAVAPTKELVQEKRQIISAALSPVSSAVGASADIFTSAFVANGKGQDKLLDSISVVSNAANGTVKTANVQFVVKVATDPENPASQLPVVNLTSRSSLAEANAERVRLGTLNANELTPDNASVLYTGLIANLNACYRDLPSVRTDGASAVLSAPCKKVFLNNDPTQYLNFGQRLGASAQFAGLFTYAGSVEFKPVPKPYLVQDLMGVRRGDGVGRAIVAMSWVNEQGNRENIMLYTTKYTYNGEEILGLSGDRNIYPWTVVSHSQKREFPLRSDRSLDYVQSQYLISVRDLIQSGKSVVNYAKVTTPKRKKILMASALGGASRDLAICKVSEVNFGSDNQVSTPKNTETTTYGVNSPKYHCSGTSKSLTFAQKFISDTETRLPSDIKDVGIMRPLDDSGQPFTPTSAELAEYPSMGMWEIEYVFMDGTTKIQKTWSVARPMTVEELMGSNGPEAVMPRYTDAALAGIKALKMQSSNLLTPCFSGDATCDAAQSPVPVPATGGYSLSWTDSIVPMTSLWISGRRNEENANKTWISGTNATGWDDQLGVRSTLRAAEIKCSRQSLADAHCATGVAVNALGDFHPRTWMTYSELWGKDAEQRNLMRSYNWYQPRKQDGTPF</sequence>
<protein>
    <recommendedName>
        <fullName evidence="4">Carboxypeptidase regulatory-like domain-containing protein</fullName>
    </recommendedName>
</protein>
<proteinExistence type="predicted"/>